<accession>A0A9W4NRA6</accession>
<evidence type="ECO:0000313" key="2">
    <source>
        <dbReference type="EMBL" id="CAG8397523.1"/>
    </source>
</evidence>
<dbReference type="OrthoDB" id="448448at2759"/>
<keyword evidence="3" id="KW-1185">Reference proteome</keyword>
<feature type="region of interest" description="Disordered" evidence="1">
    <location>
        <begin position="1"/>
        <end position="64"/>
    </location>
</feature>
<reference evidence="2" key="1">
    <citation type="submission" date="2021-07" db="EMBL/GenBank/DDBJ databases">
        <authorList>
            <person name="Branca A.L. A."/>
        </authorList>
    </citation>
    <scope>NUCLEOTIDE SEQUENCE</scope>
</reference>
<name>A0A9W4NRA6_9EURO</name>
<evidence type="ECO:0000256" key="1">
    <source>
        <dbReference type="SAM" id="MobiDB-lite"/>
    </source>
</evidence>
<proteinExistence type="predicted"/>
<feature type="region of interest" description="Disordered" evidence="1">
    <location>
        <begin position="434"/>
        <end position="455"/>
    </location>
</feature>
<feature type="region of interest" description="Disordered" evidence="1">
    <location>
        <begin position="321"/>
        <end position="391"/>
    </location>
</feature>
<evidence type="ECO:0000313" key="3">
    <source>
        <dbReference type="Proteomes" id="UP001152649"/>
    </source>
</evidence>
<dbReference type="EMBL" id="CAJVPG010000344">
    <property type="protein sequence ID" value="CAG8397523.1"/>
    <property type="molecule type" value="Genomic_DNA"/>
</dbReference>
<comment type="caution">
    <text evidence="2">The sequence shown here is derived from an EMBL/GenBank/DDBJ whole genome shotgun (WGS) entry which is preliminary data.</text>
</comment>
<feature type="compositionally biased region" description="Polar residues" evidence="1">
    <location>
        <begin position="343"/>
        <end position="369"/>
    </location>
</feature>
<feature type="compositionally biased region" description="Low complexity" evidence="1">
    <location>
        <begin position="23"/>
        <end position="39"/>
    </location>
</feature>
<gene>
    <name evidence="2" type="ORF">PSALAMII_LOCUS7439</name>
</gene>
<sequence>MASNLAMLLDPKGAKRQAQRNGNDPNSSPSHHSSPMDSPTNEAGEPPMDSSGHLDRSFNPASPLASDLLEMPFSASLFPTMDTSGNIGQKAEAATEICTPAISLDSLQVMPSDAPVPPEDDGDLLPQMDSETLVGTFPVPVDSATDLDLDMECAAGPTDDHAPPEDDVNLLPQVDSETLIGTLPVPADSATDIDLDMECAAGPTDDHASPKDDVNLLPQVDSETQVGTFPVPAASATDLDLDMECAAKSPEPSPLDTACVSHDPQSYATTKLEEPTELAEPPNLVSEFPLWSLPVMDTLPPMARTSSAESECPGLLLDHTGKQSMAPAGTATVAQRREPTPRTPITINSTASSPAPQSTGNLEVQFLTTQDDENESDAKRSYHELSDDEDKLDQRNLIADVYGAEQRKRQPVKRVKTANEESSAANTQISIAGSNGLGKWMKEGEEGPTPSTAFDTVDLTKDLADTTKEDDDDEIECTGSTDLSTQRVCYGKIDGALIHAAFVPKPTDSSFFIDENSWPSMKVELRRPANVRQGDTQINVVDPHNFIFGKIDAKTAQGLCPLLDDTAVSTVDVTARLNTRRRYLGESVWAPTSGFWHATINVYGQRQRADGIGRFLAHRNSCGANMPRLRLLPVPVVNVSVQQSGMRLEQPKRCTMR</sequence>
<protein>
    <submittedName>
        <fullName evidence="2">Uncharacterized protein</fullName>
    </submittedName>
</protein>
<dbReference type="Proteomes" id="UP001152649">
    <property type="component" value="Unassembled WGS sequence"/>
</dbReference>
<dbReference type="AlphaFoldDB" id="A0A9W4NRA6"/>
<feature type="compositionally biased region" description="Basic and acidic residues" evidence="1">
    <location>
        <begin position="376"/>
        <end position="385"/>
    </location>
</feature>
<organism evidence="2 3">
    <name type="scientific">Penicillium salamii</name>
    <dbReference type="NCBI Taxonomy" id="1612424"/>
    <lineage>
        <taxon>Eukaryota</taxon>
        <taxon>Fungi</taxon>
        <taxon>Dikarya</taxon>
        <taxon>Ascomycota</taxon>
        <taxon>Pezizomycotina</taxon>
        <taxon>Eurotiomycetes</taxon>
        <taxon>Eurotiomycetidae</taxon>
        <taxon>Eurotiales</taxon>
        <taxon>Aspergillaceae</taxon>
        <taxon>Penicillium</taxon>
    </lineage>
</organism>